<name>A0A523TAE2_UNCAE</name>
<evidence type="ECO:0000256" key="1">
    <source>
        <dbReference type="ARBA" id="ARBA00010643"/>
    </source>
</evidence>
<dbReference type="InterPro" id="IPR041921">
    <property type="entry name" value="NuoE_N"/>
</dbReference>
<accession>A0A523TAE2</accession>
<proteinExistence type="inferred from homology"/>
<sequence>MVKVELKEEDLEKVSTLITANENGTGTLVPLLQDINSEYGYLPENILKYVSTELHIPLSQIYNIATFYKGFSLTPRGRYIISVCLGTACHVRGGQKIMERLERDLGIKIGETTSDLNFTLEAVRCLGCCGLAPVVTVGDDLYGKMSQVKIPSTIEKYKG</sequence>
<dbReference type="GO" id="GO:0051537">
    <property type="term" value="F:2 iron, 2 sulfur cluster binding"/>
    <property type="evidence" value="ECO:0007669"/>
    <property type="project" value="UniProtKB-KW"/>
</dbReference>
<evidence type="ECO:0000313" key="9">
    <source>
        <dbReference type="Proteomes" id="UP000316517"/>
    </source>
</evidence>
<keyword evidence="2 7" id="KW-0001">2Fe-2S</keyword>
<dbReference type="SUPFAM" id="SSF52833">
    <property type="entry name" value="Thioredoxin-like"/>
    <property type="match status" value="1"/>
</dbReference>
<dbReference type="InterPro" id="IPR002023">
    <property type="entry name" value="NuoE-like"/>
</dbReference>
<keyword evidence="4 7" id="KW-0408">Iron</keyword>
<dbReference type="GO" id="GO:0016491">
    <property type="term" value="F:oxidoreductase activity"/>
    <property type="evidence" value="ECO:0007669"/>
    <property type="project" value="UniProtKB-KW"/>
</dbReference>
<protein>
    <submittedName>
        <fullName evidence="8">NADH-quinone oxidoreductase subunit NuoE</fullName>
        <ecNumber evidence="8">1.6.5.11</ecNumber>
    </submittedName>
</protein>
<evidence type="ECO:0000313" key="8">
    <source>
        <dbReference type="EMBL" id="TET27243.1"/>
    </source>
</evidence>
<dbReference type="Proteomes" id="UP000316517">
    <property type="component" value="Unassembled WGS sequence"/>
</dbReference>
<dbReference type="InterPro" id="IPR036249">
    <property type="entry name" value="Thioredoxin-like_sf"/>
</dbReference>
<dbReference type="InterPro" id="IPR042128">
    <property type="entry name" value="NuoE_dom"/>
</dbReference>
<dbReference type="Gene3D" id="1.10.10.1590">
    <property type="entry name" value="NADH-quinone oxidoreductase subunit E"/>
    <property type="match status" value="1"/>
</dbReference>
<comment type="cofactor">
    <cofactor evidence="7">
        <name>[2Fe-2S] cluster</name>
        <dbReference type="ChEBI" id="CHEBI:190135"/>
    </cofactor>
    <text evidence="7">Binds 1 [2Fe-2S] cluster.</text>
</comment>
<feature type="binding site" evidence="7">
    <location>
        <position position="129"/>
    </location>
    <ligand>
        <name>[2Fe-2S] cluster</name>
        <dbReference type="ChEBI" id="CHEBI:190135"/>
    </ligand>
</feature>
<dbReference type="PANTHER" id="PTHR43342:SF1">
    <property type="entry name" value="BIFURCATING [FEFE] HYDROGENASE GAMMA SUBUNIT"/>
    <property type="match status" value="1"/>
</dbReference>
<gene>
    <name evidence="8" type="primary">nuoE</name>
    <name evidence="8" type="ORF">E3J68_04455</name>
</gene>
<dbReference type="InterPro" id="IPR028431">
    <property type="entry name" value="NADP_DH_HndA-like"/>
</dbReference>
<dbReference type="Gene3D" id="3.40.30.10">
    <property type="entry name" value="Glutaredoxin"/>
    <property type="match status" value="1"/>
</dbReference>
<keyword evidence="5 7" id="KW-0411">Iron-sulfur</keyword>
<dbReference type="PROSITE" id="PS01099">
    <property type="entry name" value="COMPLEX1_24K"/>
    <property type="match status" value="1"/>
</dbReference>
<comment type="caution">
    <text evidence="8">The sequence shown here is derived from an EMBL/GenBank/DDBJ whole genome shotgun (WGS) entry which is preliminary data.</text>
</comment>
<dbReference type="EC" id="1.6.5.11" evidence="8"/>
<comment type="similarity">
    <text evidence="1">Belongs to the complex I 24 kDa subunit family.</text>
</comment>
<dbReference type="AlphaFoldDB" id="A0A523TAE2"/>
<evidence type="ECO:0000256" key="2">
    <source>
        <dbReference type="ARBA" id="ARBA00022714"/>
    </source>
</evidence>
<keyword evidence="3 7" id="KW-0479">Metal-binding</keyword>
<evidence type="ECO:0000256" key="6">
    <source>
        <dbReference type="ARBA" id="ARBA00034078"/>
    </source>
</evidence>
<dbReference type="PANTHER" id="PTHR43342">
    <property type="entry name" value="NADH-QUINONE OXIDOREDUCTASE, E SUBUNIT"/>
    <property type="match status" value="1"/>
</dbReference>
<dbReference type="EMBL" id="SOJT01000194">
    <property type="protein sequence ID" value="TET27243.1"/>
    <property type="molecule type" value="Genomic_DNA"/>
</dbReference>
<evidence type="ECO:0000256" key="5">
    <source>
        <dbReference type="ARBA" id="ARBA00023014"/>
    </source>
</evidence>
<dbReference type="PIRSF" id="PIRSF000216">
    <property type="entry name" value="NADH_DH_24kDa"/>
    <property type="match status" value="1"/>
</dbReference>
<reference evidence="8 9" key="1">
    <citation type="submission" date="2019-03" db="EMBL/GenBank/DDBJ databases">
        <title>Metabolic potential of uncultured bacteria and archaea associated with petroleum seepage in deep-sea sediments.</title>
        <authorList>
            <person name="Dong X."/>
            <person name="Hubert C."/>
        </authorList>
    </citation>
    <scope>NUCLEOTIDE SEQUENCE [LARGE SCALE GENOMIC DNA]</scope>
    <source>
        <strain evidence="8">E44_bin3</strain>
    </source>
</reference>
<dbReference type="NCBIfam" id="NF005722">
    <property type="entry name" value="PRK07539.1-2"/>
    <property type="match status" value="1"/>
</dbReference>
<evidence type="ECO:0000256" key="4">
    <source>
        <dbReference type="ARBA" id="ARBA00023004"/>
    </source>
</evidence>
<evidence type="ECO:0000256" key="3">
    <source>
        <dbReference type="ARBA" id="ARBA00022723"/>
    </source>
</evidence>
<feature type="binding site" evidence="7">
    <location>
        <position position="89"/>
    </location>
    <ligand>
        <name>[2Fe-2S] cluster</name>
        <dbReference type="ChEBI" id="CHEBI:190135"/>
    </ligand>
</feature>
<keyword evidence="8" id="KW-0560">Oxidoreductase</keyword>
<evidence type="ECO:0000256" key="7">
    <source>
        <dbReference type="PIRSR" id="PIRSR000216-1"/>
    </source>
</evidence>
<dbReference type="Pfam" id="PF01257">
    <property type="entry name" value="2Fe-2S_thioredx"/>
    <property type="match status" value="1"/>
</dbReference>
<dbReference type="GO" id="GO:0046872">
    <property type="term" value="F:metal ion binding"/>
    <property type="evidence" value="ECO:0007669"/>
    <property type="project" value="UniProtKB-KW"/>
</dbReference>
<comment type="cofactor">
    <cofactor evidence="6">
        <name>[2Fe-2S] cluster</name>
        <dbReference type="ChEBI" id="CHEBI:190135"/>
    </cofactor>
</comment>
<dbReference type="CDD" id="cd03064">
    <property type="entry name" value="TRX_Fd_NuoE"/>
    <property type="match status" value="1"/>
</dbReference>
<feature type="binding site" evidence="7">
    <location>
        <position position="84"/>
    </location>
    <ligand>
        <name>[2Fe-2S] cluster</name>
        <dbReference type="ChEBI" id="CHEBI:190135"/>
    </ligand>
</feature>
<feature type="binding site" evidence="7">
    <location>
        <position position="125"/>
    </location>
    <ligand>
        <name>[2Fe-2S] cluster</name>
        <dbReference type="ChEBI" id="CHEBI:190135"/>
    </ligand>
</feature>
<organism evidence="8 9">
    <name type="scientific">Aerophobetes bacterium</name>
    <dbReference type="NCBI Taxonomy" id="2030807"/>
    <lineage>
        <taxon>Bacteria</taxon>
        <taxon>Candidatus Aerophobota</taxon>
    </lineage>
</organism>
<dbReference type="FunFam" id="3.40.30.10:FF:000015">
    <property type="entry name" value="NADH-quinone oxidoreductase subunit E"/>
    <property type="match status" value="1"/>
</dbReference>